<dbReference type="InterPro" id="IPR039933">
    <property type="entry name" value="XRI1"/>
</dbReference>
<dbReference type="PANTHER" id="PTHR33385:SF4">
    <property type="entry name" value="PROTEIN XRI1"/>
    <property type="match status" value="1"/>
</dbReference>
<accession>A0ABD3SWS3</accession>
<dbReference type="EMBL" id="JBJXBP010000005">
    <property type="protein sequence ID" value="KAL3828908.1"/>
    <property type="molecule type" value="Genomic_DNA"/>
</dbReference>
<dbReference type="AlphaFoldDB" id="A0ABD3SWS3"/>
<organism evidence="1 2">
    <name type="scientific">Penstemon smallii</name>
    <dbReference type="NCBI Taxonomy" id="265156"/>
    <lineage>
        <taxon>Eukaryota</taxon>
        <taxon>Viridiplantae</taxon>
        <taxon>Streptophyta</taxon>
        <taxon>Embryophyta</taxon>
        <taxon>Tracheophyta</taxon>
        <taxon>Spermatophyta</taxon>
        <taxon>Magnoliopsida</taxon>
        <taxon>eudicotyledons</taxon>
        <taxon>Gunneridae</taxon>
        <taxon>Pentapetalae</taxon>
        <taxon>asterids</taxon>
        <taxon>lamiids</taxon>
        <taxon>Lamiales</taxon>
        <taxon>Plantaginaceae</taxon>
        <taxon>Cheloneae</taxon>
        <taxon>Penstemon</taxon>
    </lineage>
</organism>
<name>A0ABD3SWS3_9LAMI</name>
<evidence type="ECO:0008006" key="3">
    <source>
        <dbReference type="Google" id="ProtNLM"/>
    </source>
</evidence>
<evidence type="ECO:0000313" key="2">
    <source>
        <dbReference type="Proteomes" id="UP001634393"/>
    </source>
</evidence>
<dbReference type="Proteomes" id="UP001634393">
    <property type="component" value="Unassembled WGS sequence"/>
</dbReference>
<comment type="caution">
    <text evidence="1">The sequence shown here is derived from an EMBL/GenBank/DDBJ whole genome shotgun (WGS) entry which is preliminary data.</text>
</comment>
<sequence>MENNDNDSKTWPWKGREYSLEDNTSLDISSCIWNNETQNEQDLLCILNDETTPLKDSGDLAFIVSNKNEMNKELEESRVTSSQGKSRRVLQFDSNISGFSHDNEEMPTFRKLNDMVTSIEEHLSEISEWMPQNEDCTSVSCLETLDQSEEGWIESCFNDADLQISPDDKNTSAVSDVQIDIAELQNSEIKHGTGVVQKHQFRPCVAPKGKKAYMQTPTSFSSYVVYPFDFLKPCGVKGDVTLKDINQKIHTPPSETMKTNEDLALYPTSAFSGKPVVGKTKIHTDGGRGSITIMRTKG</sequence>
<protein>
    <recommendedName>
        <fullName evidence="3">Protein XRI1</fullName>
    </recommendedName>
</protein>
<evidence type="ECO:0000313" key="1">
    <source>
        <dbReference type="EMBL" id="KAL3828908.1"/>
    </source>
</evidence>
<proteinExistence type="predicted"/>
<dbReference type="PANTHER" id="PTHR33385">
    <property type="entry name" value="PROTEIN XRI1"/>
    <property type="match status" value="1"/>
</dbReference>
<reference evidence="1 2" key="1">
    <citation type="submission" date="2024-12" db="EMBL/GenBank/DDBJ databases">
        <title>The unique morphological basis and parallel evolutionary history of personate flowers in Penstemon.</title>
        <authorList>
            <person name="Depatie T.H."/>
            <person name="Wessinger C.A."/>
        </authorList>
    </citation>
    <scope>NUCLEOTIDE SEQUENCE [LARGE SCALE GENOMIC DNA]</scope>
    <source>
        <strain evidence="1">WTNN_2</strain>
        <tissue evidence="1">Leaf</tissue>
    </source>
</reference>
<gene>
    <name evidence="1" type="ORF">ACJIZ3_017710</name>
</gene>
<keyword evidence="2" id="KW-1185">Reference proteome</keyword>